<feature type="compositionally biased region" description="Low complexity" evidence="7">
    <location>
        <begin position="99"/>
        <end position="117"/>
    </location>
</feature>
<evidence type="ECO:0000256" key="5">
    <source>
        <dbReference type="ARBA" id="ARBA00023125"/>
    </source>
</evidence>
<dbReference type="SUPFAM" id="SSF54928">
    <property type="entry name" value="RNA-binding domain, RBD"/>
    <property type="match status" value="1"/>
</dbReference>
<feature type="domain" description="RRM" evidence="8">
    <location>
        <begin position="286"/>
        <end position="362"/>
    </location>
</feature>
<gene>
    <name evidence="9" type="ORF">RHSIM_Rhsim13G0217500</name>
</gene>
<dbReference type="InterPro" id="IPR012677">
    <property type="entry name" value="Nucleotide-bd_a/b_plait_sf"/>
</dbReference>
<feature type="region of interest" description="Disordered" evidence="7">
    <location>
        <begin position="434"/>
        <end position="459"/>
    </location>
</feature>
<dbReference type="Proteomes" id="UP000626092">
    <property type="component" value="Unassembled WGS sequence"/>
</dbReference>
<evidence type="ECO:0000256" key="6">
    <source>
        <dbReference type="PROSITE-ProRule" id="PRU00176"/>
    </source>
</evidence>
<comment type="caution">
    <text evidence="9">The sequence shown here is derived from an EMBL/GenBank/DDBJ whole genome shotgun (WGS) entry which is preliminary data.</text>
</comment>
<reference evidence="9" key="1">
    <citation type="submission" date="2019-11" db="EMBL/GenBank/DDBJ databases">
        <authorList>
            <person name="Liu Y."/>
            <person name="Hou J."/>
            <person name="Li T.-Q."/>
            <person name="Guan C.-H."/>
            <person name="Wu X."/>
            <person name="Wu H.-Z."/>
            <person name="Ling F."/>
            <person name="Zhang R."/>
            <person name="Shi X.-G."/>
            <person name="Ren J.-P."/>
            <person name="Chen E.-F."/>
            <person name="Sun J.-M."/>
        </authorList>
    </citation>
    <scope>NUCLEOTIDE SEQUENCE</scope>
    <source>
        <strain evidence="9">Adult_tree_wgs_1</strain>
        <tissue evidence="9">Leaves</tissue>
    </source>
</reference>
<feature type="region of interest" description="Disordered" evidence="7">
    <location>
        <begin position="362"/>
        <end position="385"/>
    </location>
</feature>
<dbReference type="GO" id="GO:0003677">
    <property type="term" value="F:DNA binding"/>
    <property type="evidence" value="ECO:0007669"/>
    <property type="project" value="UniProtKB-KW"/>
</dbReference>
<dbReference type="Pfam" id="PF23182">
    <property type="entry name" value="PABC_AtC3H46"/>
    <property type="match status" value="1"/>
</dbReference>
<keyword evidence="2" id="KW-0863">Zinc-finger</keyword>
<dbReference type="GO" id="GO:0008270">
    <property type="term" value="F:zinc ion binding"/>
    <property type="evidence" value="ECO:0007669"/>
    <property type="project" value="UniProtKB-KW"/>
</dbReference>
<accession>A0A834FY23</accession>
<proteinExistence type="predicted"/>
<keyword evidence="10" id="KW-1185">Reference proteome</keyword>
<dbReference type="PANTHER" id="PTHR24009:SF11">
    <property type="entry name" value="ZINC FINGER CCCH DOMAIN-CONTAINING PROTEIN 53-LIKE"/>
    <property type="match status" value="1"/>
</dbReference>
<sequence length="581" mass="64316">MDSSVATKTVFSRIQSLDPENATKIMGYVFIQDHGEEEMIRLAFGPETLLLSLINQAKTHLGLLSNTSSTTPSTPSSPSLFNPIRPNPFPHSTPGIVIPNNGFHSNPSSPSGFSGFRSPNSVSGSFSPSIRSSFSLPQFYGNSNYSSNLSDEYNTLQNQLSFLDEPDGDFVCFDDRGFGENVNSCKKLLHGGFGGCSPESKVNNGFDEFLRMKAIQQQRFAAASQLMMGRGPFPYNKCMKFVNDSPRSASAALVMGEEFHSFGRHLSERSDFSVMGFEGSADSVSRQIYLTFPADSTFLEEDVSNYFSKFGPVQDVRIPYQQKRMFGFVSFVYPETVNIILAKGNPHFVCDSRVLVKPYKEKGKVPDKNHRQRQLERGGSFDSLEPYDLPVGPRMFSNSKEMLRRKLEQVELQQAIELQGRRMMNFQLSELKNHHHGHQFQPNRIPGIPIPSPAPPHLRINQSHLLRSNSFNQEILEDNNSSAAADSPTVTADQKQEIKEACDDSNGNDSGDNNDSLEHVLPDNLFASPRKSGGDHRSVFSTSSAEADDSTSATTTSSPNNSPMLPDSSTLNIATQKSCYF</sequence>
<evidence type="ECO:0000256" key="7">
    <source>
        <dbReference type="SAM" id="MobiDB-lite"/>
    </source>
</evidence>
<dbReference type="Gene3D" id="3.30.70.330">
    <property type="match status" value="1"/>
</dbReference>
<dbReference type="InterPro" id="IPR034365">
    <property type="entry name" value="AtC3H46-like_RRM"/>
</dbReference>
<name>A0A834FY23_RHOSS</name>
<organism evidence="9 10">
    <name type="scientific">Rhododendron simsii</name>
    <name type="common">Sims's rhododendron</name>
    <dbReference type="NCBI Taxonomy" id="118357"/>
    <lineage>
        <taxon>Eukaryota</taxon>
        <taxon>Viridiplantae</taxon>
        <taxon>Streptophyta</taxon>
        <taxon>Embryophyta</taxon>
        <taxon>Tracheophyta</taxon>
        <taxon>Spermatophyta</taxon>
        <taxon>Magnoliopsida</taxon>
        <taxon>eudicotyledons</taxon>
        <taxon>Gunneridae</taxon>
        <taxon>Pentapetalae</taxon>
        <taxon>asterids</taxon>
        <taxon>Ericales</taxon>
        <taxon>Ericaceae</taxon>
        <taxon>Ericoideae</taxon>
        <taxon>Rhodoreae</taxon>
        <taxon>Rhododendron</taxon>
    </lineage>
</organism>
<keyword evidence="4 6" id="KW-0694">RNA-binding</keyword>
<dbReference type="FunFam" id="3.30.70.330:FF:000678">
    <property type="entry name" value="zinc finger CCCH domain-containing protein 53-like isoform X2"/>
    <property type="match status" value="1"/>
</dbReference>
<evidence type="ECO:0000259" key="8">
    <source>
        <dbReference type="PROSITE" id="PS50102"/>
    </source>
</evidence>
<evidence type="ECO:0000256" key="3">
    <source>
        <dbReference type="ARBA" id="ARBA00022833"/>
    </source>
</evidence>
<evidence type="ECO:0000313" key="10">
    <source>
        <dbReference type="Proteomes" id="UP000626092"/>
    </source>
</evidence>
<feature type="compositionally biased region" description="Low complexity" evidence="7">
    <location>
        <begin position="67"/>
        <end position="79"/>
    </location>
</feature>
<keyword evidence="3" id="KW-0862">Zinc</keyword>
<feature type="compositionally biased region" description="Low complexity" evidence="7">
    <location>
        <begin position="541"/>
        <end position="558"/>
    </location>
</feature>
<dbReference type="OrthoDB" id="1897736at2759"/>
<feature type="compositionally biased region" description="Basic and acidic residues" evidence="7">
    <location>
        <begin position="362"/>
        <end position="376"/>
    </location>
</feature>
<dbReference type="SMART" id="SM00360">
    <property type="entry name" value="RRM"/>
    <property type="match status" value="1"/>
</dbReference>
<evidence type="ECO:0000313" key="9">
    <source>
        <dbReference type="EMBL" id="KAF7119610.1"/>
    </source>
</evidence>
<keyword evidence="5" id="KW-0238">DNA-binding</keyword>
<dbReference type="PANTHER" id="PTHR24009">
    <property type="entry name" value="RNA-BINDING (RRM/RBD/RNP MOTIFS)"/>
    <property type="match status" value="1"/>
</dbReference>
<evidence type="ECO:0000256" key="4">
    <source>
        <dbReference type="ARBA" id="ARBA00022884"/>
    </source>
</evidence>
<feature type="compositionally biased region" description="Polar residues" evidence="7">
    <location>
        <begin position="559"/>
        <end position="570"/>
    </location>
</feature>
<dbReference type="PROSITE" id="PS50102">
    <property type="entry name" value="RRM"/>
    <property type="match status" value="1"/>
</dbReference>
<feature type="region of interest" description="Disordered" evidence="7">
    <location>
        <begin position="501"/>
        <end position="570"/>
    </location>
</feature>
<evidence type="ECO:0000256" key="1">
    <source>
        <dbReference type="ARBA" id="ARBA00022723"/>
    </source>
</evidence>
<dbReference type="InterPro" id="IPR000504">
    <property type="entry name" value="RRM_dom"/>
</dbReference>
<protein>
    <recommendedName>
        <fullName evidence="8">RRM domain-containing protein</fullName>
    </recommendedName>
</protein>
<dbReference type="AlphaFoldDB" id="A0A834FY23"/>
<dbReference type="InterPro" id="IPR056276">
    <property type="entry name" value="AtC3H46-like_PABC-like"/>
</dbReference>
<evidence type="ECO:0000256" key="2">
    <source>
        <dbReference type="ARBA" id="ARBA00022771"/>
    </source>
</evidence>
<keyword evidence="1" id="KW-0479">Metal-binding</keyword>
<dbReference type="GO" id="GO:0003723">
    <property type="term" value="F:RNA binding"/>
    <property type="evidence" value="ECO:0007669"/>
    <property type="project" value="UniProtKB-UniRule"/>
</dbReference>
<dbReference type="CDD" id="cd12458">
    <property type="entry name" value="RRM_AtC3H46_like"/>
    <property type="match status" value="1"/>
</dbReference>
<feature type="region of interest" description="Disordered" evidence="7">
    <location>
        <begin position="65"/>
        <end position="117"/>
    </location>
</feature>
<dbReference type="InterPro" id="IPR035979">
    <property type="entry name" value="RBD_domain_sf"/>
</dbReference>
<feature type="compositionally biased region" description="Low complexity" evidence="7">
    <location>
        <begin position="504"/>
        <end position="514"/>
    </location>
</feature>
<dbReference type="EMBL" id="WJXA01000013">
    <property type="protein sequence ID" value="KAF7119610.1"/>
    <property type="molecule type" value="Genomic_DNA"/>
</dbReference>
<dbReference type="Pfam" id="PF00076">
    <property type="entry name" value="RRM_1"/>
    <property type="match status" value="1"/>
</dbReference>